<dbReference type="SUPFAM" id="SSF48168">
    <property type="entry name" value="R1 subunit of ribonucleotide reductase, N-terminal domain"/>
    <property type="match status" value="1"/>
</dbReference>
<dbReference type="SUPFAM" id="SSF51998">
    <property type="entry name" value="PFL-like glycyl radical enzymes"/>
    <property type="match status" value="1"/>
</dbReference>
<dbReference type="Proteomes" id="UP000242254">
    <property type="component" value="Unassembled WGS sequence"/>
</dbReference>
<dbReference type="RefSeq" id="XP_023463525.1">
    <property type="nucleotide sequence ID" value="XM_023615279.1"/>
</dbReference>
<dbReference type="GO" id="GO:0004748">
    <property type="term" value="F:ribonucleoside-diphosphate reductase activity, thioredoxin disulfide as acceptor"/>
    <property type="evidence" value="ECO:0007669"/>
    <property type="project" value="UniProtKB-EC"/>
</dbReference>
<gene>
    <name evidence="12" type="ORF">RHIMIDRAFT_46575</name>
</gene>
<evidence type="ECO:0000256" key="5">
    <source>
        <dbReference type="ARBA" id="ARBA00022840"/>
    </source>
</evidence>
<dbReference type="PROSITE" id="PS51161">
    <property type="entry name" value="ATP_CONE"/>
    <property type="match status" value="1"/>
</dbReference>
<dbReference type="GO" id="GO:0005971">
    <property type="term" value="C:ribonucleoside-diphosphate reductase complex"/>
    <property type="evidence" value="ECO:0007669"/>
    <property type="project" value="TreeGrafter"/>
</dbReference>
<evidence type="ECO:0000256" key="3">
    <source>
        <dbReference type="ARBA" id="ARBA00022533"/>
    </source>
</evidence>
<dbReference type="Pfam" id="PF03477">
    <property type="entry name" value="ATP-cone"/>
    <property type="match status" value="1"/>
</dbReference>
<evidence type="ECO:0000256" key="10">
    <source>
        <dbReference type="RuleBase" id="RU003410"/>
    </source>
</evidence>
<evidence type="ECO:0000256" key="4">
    <source>
        <dbReference type="ARBA" id="ARBA00022741"/>
    </source>
</evidence>
<dbReference type="GO" id="GO:0005524">
    <property type="term" value="F:ATP binding"/>
    <property type="evidence" value="ECO:0007669"/>
    <property type="project" value="UniProtKB-UniRule"/>
</dbReference>
<evidence type="ECO:0000256" key="2">
    <source>
        <dbReference type="ARBA" id="ARBA00012274"/>
    </source>
</evidence>
<dbReference type="InterPro" id="IPR008926">
    <property type="entry name" value="RNR_R1-su_N"/>
</dbReference>
<evidence type="ECO:0000313" key="13">
    <source>
        <dbReference type="Proteomes" id="UP000242254"/>
    </source>
</evidence>
<dbReference type="Pfam" id="PF02867">
    <property type="entry name" value="Ribonuc_red_lgC"/>
    <property type="match status" value="1"/>
</dbReference>
<reference evidence="12 13" key="1">
    <citation type="journal article" date="2016" name="Proc. Natl. Acad. Sci. U.S.A.">
        <title>Lipid metabolic changes in an early divergent fungus govern the establishment of a mutualistic symbiosis with endobacteria.</title>
        <authorList>
            <person name="Lastovetsky O.A."/>
            <person name="Gaspar M.L."/>
            <person name="Mondo S.J."/>
            <person name="LaButti K.M."/>
            <person name="Sandor L."/>
            <person name="Grigoriev I.V."/>
            <person name="Henry S.A."/>
            <person name="Pawlowska T.E."/>
        </authorList>
    </citation>
    <scope>NUCLEOTIDE SEQUENCE [LARGE SCALE GENOMIC DNA]</scope>
    <source>
        <strain evidence="12 13">ATCC 52813</strain>
    </source>
</reference>
<keyword evidence="5 9" id="KW-0067">ATP-binding</keyword>
<keyword evidence="4 9" id="KW-0547">Nucleotide-binding</keyword>
<keyword evidence="6 10" id="KW-0560">Oxidoreductase</keyword>
<dbReference type="EC" id="1.17.4.1" evidence="2 10"/>
<comment type="similarity">
    <text evidence="1 10">Belongs to the ribonucleoside diphosphate reductase large chain family.</text>
</comment>
<comment type="catalytic activity">
    <reaction evidence="10">
        <text>a 2'-deoxyribonucleoside 5'-diphosphate + [thioredoxin]-disulfide + H2O = a ribonucleoside 5'-diphosphate + [thioredoxin]-dithiol</text>
        <dbReference type="Rhea" id="RHEA:23252"/>
        <dbReference type="Rhea" id="RHEA-COMP:10698"/>
        <dbReference type="Rhea" id="RHEA-COMP:10700"/>
        <dbReference type="ChEBI" id="CHEBI:15377"/>
        <dbReference type="ChEBI" id="CHEBI:29950"/>
        <dbReference type="ChEBI" id="CHEBI:50058"/>
        <dbReference type="ChEBI" id="CHEBI:57930"/>
        <dbReference type="ChEBI" id="CHEBI:73316"/>
        <dbReference type="EC" id="1.17.4.1"/>
    </reaction>
</comment>
<dbReference type="InterPro" id="IPR013509">
    <property type="entry name" value="RNR_lsu_N"/>
</dbReference>
<dbReference type="PRINTS" id="PR01183">
    <property type="entry name" value="RIBORDTASEM1"/>
</dbReference>
<dbReference type="STRING" id="1340429.A0A2G4SM01"/>
<keyword evidence="3" id="KW-0021">Allosteric enzyme</keyword>
<dbReference type="NCBIfam" id="TIGR02506">
    <property type="entry name" value="NrdE_NrdA"/>
    <property type="match status" value="1"/>
</dbReference>
<keyword evidence="7 10" id="KW-0215">Deoxyribonucleotide synthesis</keyword>
<organism evidence="12 13">
    <name type="scientific">Rhizopus microsporus ATCC 52813</name>
    <dbReference type="NCBI Taxonomy" id="1340429"/>
    <lineage>
        <taxon>Eukaryota</taxon>
        <taxon>Fungi</taxon>
        <taxon>Fungi incertae sedis</taxon>
        <taxon>Mucoromycota</taxon>
        <taxon>Mucoromycotina</taxon>
        <taxon>Mucoromycetes</taxon>
        <taxon>Mucorales</taxon>
        <taxon>Mucorineae</taxon>
        <taxon>Rhizopodaceae</taxon>
        <taxon>Rhizopus</taxon>
    </lineage>
</organism>
<evidence type="ECO:0000256" key="7">
    <source>
        <dbReference type="ARBA" id="ARBA00023116"/>
    </source>
</evidence>
<accession>A0A2G4SM01</accession>
<dbReference type="InterPro" id="IPR000788">
    <property type="entry name" value="RNR_lg_C"/>
</dbReference>
<sequence length="791" mass="88577">MYVIKRDGTQEKVFFDKISARISILCKGLDENFVDPPQIAQKVVTNMYPGITTVQLDELAAEIAVDMAKIHPDYGILAARISISNLQKETNTSFHEAIKSLYNDNVHPKTGAANPIITKEFLDLVSKHAEKIDSVIDYERDFYFDYFGFKSLEKNCLLKIGTKTVERPQHMFMRVALAIHGEDLESAFKAYDYMSRHLYVPGITAMINAGTICGQLSSFFGVQMKDDSIEGIYDTVTICARIAKVFGSVGMSFQKIRASGSYIAGTNGTSNGIIPMLRVFNDAARFITPGSRKVKSTFTVYVEPWHADVFEFIDLSRSNGEENLRARNLLLGLWIPDLFMKRVENNGEWSLMCPNECPGLYSSYGKDFEELYVRYEKAGKARKTISAQKLWFAILDAQTDSGMPFLCYKDTVNEKSNQKNLGIITGSSFNANTMQYADGNEIASCNTASIVLSKCVDVNTRAFNFDTLADIVKVAVKNLDKMIDVNQHVMEEAKDSALKHRALGLGVQGLADVFLMMQHPFDSTEARELNKKIFERIYFAALEASNELAQKAGPYPSYEGSPISQGVLQHDLWEVKGSDELDWDNLRSKIKAHGVRNSLLIAPMPTHQTGIYMGNSDGTEPYHSMIYARRAHSGERHVVNPHLLKDLLDRGIWSPKIKDMLLKENGSVQKLALIPEDLKKLYKTAWEISQRVIIDLAVDRAPFIDQSQSLNLFSADPNYSRLSSMHFYAWKKGLKTGIQYLKTDPDEAVKIVLGEEPAKDEVEQDIEKATENMAAMACSLDDPEGCVSCSG</sequence>
<protein>
    <recommendedName>
        <fullName evidence="2 10">Ribonucleoside-diphosphate reductase</fullName>
        <ecNumber evidence="2 10">1.17.4.1</ecNumber>
    </recommendedName>
</protein>
<feature type="domain" description="ATP-cone" evidence="11">
    <location>
        <begin position="1"/>
        <end position="92"/>
    </location>
</feature>
<evidence type="ECO:0000256" key="8">
    <source>
        <dbReference type="ARBA" id="ARBA00024942"/>
    </source>
</evidence>
<keyword evidence="13" id="KW-1185">Reference proteome</keyword>
<evidence type="ECO:0000256" key="9">
    <source>
        <dbReference type="PROSITE-ProRule" id="PRU00492"/>
    </source>
</evidence>
<dbReference type="AlphaFoldDB" id="A0A2G4SM01"/>
<proteinExistence type="inferred from homology"/>
<dbReference type="Pfam" id="PF00317">
    <property type="entry name" value="Ribonuc_red_lgN"/>
    <property type="match status" value="1"/>
</dbReference>
<dbReference type="GO" id="GO:0009263">
    <property type="term" value="P:deoxyribonucleotide biosynthetic process"/>
    <property type="evidence" value="ECO:0007669"/>
    <property type="project" value="UniProtKB-KW"/>
</dbReference>
<name>A0A2G4SM01_RHIZD</name>
<dbReference type="EMBL" id="KZ303857">
    <property type="protein sequence ID" value="PHZ09817.1"/>
    <property type="molecule type" value="Genomic_DNA"/>
</dbReference>
<evidence type="ECO:0000256" key="6">
    <source>
        <dbReference type="ARBA" id="ARBA00023002"/>
    </source>
</evidence>
<dbReference type="GeneID" id="35446267"/>
<dbReference type="InterPro" id="IPR005144">
    <property type="entry name" value="ATP-cone_dom"/>
</dbReference>
<dbReference type="InterPro" id="IPR039718">
    <property type="entry name" value="Rrm1"/>
</dbReference>
<evidence type="ECO:0000259" key="11">
    <source>
        <dbReference type="PROSITE" id="PS51161"/>
    </source>
</evidence>
<dbReference type="InterPro" id="IPR013346">
    <property type="entry name" value="NrdE_NrdA_C"/>
</dbReference>
<dbReference type="UniPathway" id="UPA00326"/>
<evidence type="ECO:0000256" key="1">
    <source>
        <dbReference type="ARBA" id="ARBA00010406"/>
    </source>
</evidence>
<comment type="function">
    <text evidence="8 10">Provides the precursors necessary for DNA synthesis. Catalyzes the biosynthesis of deoxyribonucleotides from the corresponding ribonucleotides.</text>
</comment>
<dbReference type="Gene3D" id="3.20.70.20">
    <property type="match status" value="1"/>
</dbReference>
<evidence type="ECO:0000313" key="12">
    <source>
        <dbReference type="EMBL" id="PHZ09817.1"/>
    </source>
</evidence>
<dbReference type="PANTHER" id="PTHR11573">
    <property type="entry name" value="RIBONUCLEOSIDE-DIPHOSPHATE REDUCTASE LARGE CHAIN"/>
    <property type="match status" value="1"/>
</dbReference>
<dbReference type="PANTHER" id="PTHR11573:SF6">
    <property type="entry name" value="RIBONUCLEOSIDE-DIPHOSPHATE REDUCTASE LARGE SUBUNIT"/>
    <property type="match status" value="1"/>
</dbReference>
<dbReference type="PROSITE" id="PS00089">
    <property type="entry name" value="RIBORED_LARGE"/>
    <property type="match status" value="1"/>
</dbReference>